<dbReference type="RefSeq" id="WP_251603031.1">
    <property type="nucleotide sequence ID" value="NZ_JAMQJY010000001.1"/>
</dbReference>
<dbReference type="Proteomes" id="UP001203665">
    <property type="component" value="Unassembled WGS sequence"/>
</dbReference>
<dbReference type="InterPro" id="IPR038559">
    <property type="entry name" value="XkdN-like_sf"/>
</dbReference>
<accession>A0ABT0XDW5</accession>
<gene>
    <name evidence="2" type="ORF">NDM98_00225</name>
</gene>
<feature type="compositionally biased region" description="Basic and acidic residues" evidence="1">
    <location>
        <begin position="1"/>
        <end position="19"/>
    </location>
</feature>
<name>A0ABT0XDW5_9BACI</name>
<evidence type="ECO:0000313" key="2">
    <source>
        <dbReference type="EMBL" id="MCM2674096.1"/>
    </source>
</evidence>
<dbReference type="EMBL" id="JAMQJY010000001">
    <property type="protein sequence ID" value="MCM2674096.1"/>
    <property type="molecule type" value="Genomic_DNA"/>
</dbReference>
<comment type="caution">
    <text evidence="2">The sequence shown here is derived from an EMBL/GenBank/DDBJ whole genome shotgun (WGS) entry which is preliminary data.</text>
</comment>
<reference evidence="2" key="1">
    <citation type="submission" date="2022-06" db="EMBL/GenBank/DDBJ databases">
        <title>Alkalicoccobacillus porphyridii sp. nov., isolated from a marine red alga, Porphyridium purpureum and reclassification of Shouchella plakortidis and Shouchella gibsonii as Alkalicoccobacillus plakortidis comb. nov. and Alkalicoccobacillus gibsonii comb. nov.</title>
        <authorList>
            <person name="Kim K.H."/>
            <person name="Lee J.K."/>
            <person name="Han D.M."/>
            <person name="Baek J.H."/>
            <person name="Jeon C.O."/>
        </authorList>
    </citation>
    <scope>NUCLEOTIDE SEQUENCE</scope>
    <source>
        <strain evidence="2">DSM 19153</strain>
    </source>
</reference>
<dbReference type="Gene3D" id="3.30.2220.30">
    <property type="match status" value="1"/>
</dbReference>
<keyword evidence="3" id="KW-1185">Reference proteome</keyword>
<dbReference type="InterPro" id="IPR014986">
    <property type="entry name" value="XkdN-like"/>
</dbReference>
<sequence length="158" mass="18420">MSENKTNQEEVKEESHEEQIQDLSIFLPGKVEEAEEVKVLISKRFTKDGKIVPFIFKPISTDRVDELEKDNTTYKNVRGTGRVRNFDNQRFMQRIAVESTVFPDFTSEKLRKAYKTEDPVEVARKILSVAGEFSKWLEETQRVNGFLEEDDLEELAKN</sequence>
<protein>
    <submittedName>
        <fullName evidence="2">Phage portal protein</fullName>
    </submittedName>
</protein>
<dbReference type="Pfam" id="PF08890">
    <property type="entry name" value="Phage_TAC_5"/>
    <property type="match status" value="1"/>
</dbReference>
<organism evidence="2 3">
    <name type="scientific">Alkalicoccobacillus plakortidis</name>
    <dbReference type="NCBI Taxonomy" id="444060"/>
    <lineage>
        <taxon>Bacteria</taxon>
        <taxon>Bacillati</taxon>
        <taxon>Bacillota</taxon>
        <taxon>Bacilli</taxon>
        <taxon>Bacillales</taxon>
        <taxon>Bacillaceae</taxon>
        <taxon>Alkalicoccobacillus</taxon>
    </lineage>
</organism>
<evidence type="ECO:0000256" key="1">
    <source>
        <dbReference type="SAM" id="MobiDB-lite"/>
    </source>
</evidence>
<evidence type="ECO:0000313" key="3">
    <source>
        <dbReference type="Proteomes" id="UP001203665"/>
    </source>
</evidence>
<feature type="region of interest" description="Disordered" evidence="1">
    <location>
        <begin position="1"/>
        <end position="20"/>
    </location>
</feature>
<proteinExistence type="predicted"/>